<dbReference type="EMBL" id="QAOI01000031">
    <property type="protein sequence ID" value="PTQ70815.1"/>
    <property type="molecule type" value="Genomic_DNA"/>
</dbReference>
<sequence length="129" mass="13614">MIDLGTLGGDYSHARAINDFGQVVGTSNTIEANGPHAFLTGHNGVGMIDLSILEPVIAAGWTQLTPYSINNKGQVFGYGVLRGNYVAFLLTPSEISPIPEPSTYAMLLAGLGVLGFSLKRQTKSSLFNA</sequence>
<evidence type="ECO:0000259" key="1">
    <source>
        <dbReference type="Pfam" id="PF07589"/>
    </source>
</evidence>
<evidence type="ECO:0000313" key="3">
    <source>
        <dbReference type="Proteomes" id="UP000244128"/>
    </source>
</evidence>
<dbReference type="NCBIfam" id="TIGR02913">
    <property type="entry name" value="HAF_rpt"/>
    <property type="match status" value="1"/>
</dbReference>
<dbReference type="Pfam" id="PF07589">
    <property type="entry name" value="PEP-CTERM"/>
    <property type="match status" value="1"/>
</dbReference>
<gene>
    <name evidence="2" type="ORF">C8R26_1311</name>
</gene>
<dbReference type="NCBIfam" id="TIGR02595">
    <property type="entry name" value="PEP_CTERM"/>
    <property type="match status" value="1"/>
</dbReference>
<comment type="caution">
    <text evidence="2">The sequence shown here is derived from an EMBL/GenBank/DDBJ whole genome shotgun (WGS) entry which is preliminary data.</text>
</comment>
<dbReference type="InterPro" id="IPR014262">
    <property type="entry name" value="HAF_rpt"/>
</dbReference>
<reference evidence="2 3" key="1">
    <citation type="submission" date="2018-04" db="EMBL/GenBank/DDBJ databases">
        <title>Active sludge and wastewater microbial communities from Klosterneuburg, Austria.</title>
        <authorList>
            <person name="Wagner M."/>
        </authorList>
    </citation>
    <scope>NUCLEOTIDE SEQUENCE [LARGE SCALE GENOMIC DNA]</scope>
    <source>
        <strain evidence="2 3">Nm49</strain>
    </source>
</reference>
<organism evidence="2 3">
    <name type="scientific">Nitrosomonas oligotropha</name>
    <dbReference type="NCBI Taxonomy" id="42354"/>
    <lineage>
        <taxon>Bacteria</taxon>
        <taxon>Pseudomonadati</taxon>
        <taxon>Pseudomonadota</taxon>
        <taxon>Betaproteobacteria</taxon>
        <taxon>Nitrosomonadales</taxon>
        <taxon>Nitrosomonadaceae</taxon>
        <taxon>Nitrosomonas</taxon>
    </lineage>
</organism>
<protein>
    <submittedName>
        <fullName evidence="2">Putative secreted protein with PEP-CTERM sorting signal</fullName>
    </submittedName>
</protein>
<evidence type="ECO:0000313" key="2">
    <source>
        <dbReference type="EMBL" id="PTQ70815.1"/>
    </source>
</evidence>
<dbReference type="RefSeq" id="WP_107804276.1">
    <property type="nucleotide sequence ID" value="NZ_QAOI01000031.1"/>
</dbReference>
<accession>A0A2T5HGW8</accession>
<dbReference type="InterPro" id="IPR013424">
    <property type="entry name" value="Ice-binding_C"/>
</dbReference>
<feature type="domain" description="Ice-binding protein C-terminal" evidence="1">
    <location>
        <begin position="97"/>
        <end position="120"/>
    </location>
</feature>
<name>A0A2T5HGW8_9PROT</name>
<dbReference type="Proteomes" id="UP000244128">
    <property type="component" value="Unassembled WGS sequence"/>
</dbReference>
<dbReference type="AlphaFoldDB" id="A0A2T5HGW8"/>
<proteinExistence type="predicted"/>